<evidence type="ECO:0008006" key="5">
    <source>
        <dbReference type="Google" id="ProtNLM"/>
    </source>
</evidence>
<dbReference type="InterPro" id="IPR043426">
    <property type="entry name" value="MltB-like"/>
</dbReference>
<keyword evidence="2" id="KW-0472">Membrane</keyword>
<feature type="compositionally biased region" description="Pro residues" evidence="1">
    <location>
        <begin position="293"/>
        <end position="307"/>
    </location>
</feature>
<sequence>MTVRNRTRDQRVARRRRQRYYWSAVVAVVPIAWAAGQGWVPSAQERAEPEVPPVVASAPPWKAAGVAEAPVVADLASHGIPVVAHRAYVDAAGRLAEEEAQCGIDWSLIAAIGRVETDHGRFGGTQLRADGFTSQPIRGLRLDGSNSTARITDTDGGGLDGDRVFDRAVGPMQFIPATWRSAGAGGNADNIVDAAAGTGRYLCGNGEDLRGEPGQRAAVFVYNNSAQYVDLVLRIAAAYRAGHGAVVPGPEPEAGRADHAGEALNEAPVPEPTAPPPLEIPDIEVPPAVIDPGPVPAAPPTDPPESTPAPASSDAPEAPSLPDPSLETTSAPAESDALPEVGAGTSEGSGATDSAPPSPTTTDPLSVVHGQVELPDCPVGAAIEVRSADGSILETRIVDAAHRLDVRGVHDDGPPLEQHGCTEVRPLQQ</sequence>
<dbReference type="RefSeq" id="WP_324268262.1">
    <property type="nucleotide sequence ID" value="NZ_JAWLNX010000022.1"/>
</dbReference>
<keyword evidence="4" id="KW-1185">Reference proteome</keyword>
<feature type="compositionally biased region" description="Low complexity" evidence="1">
    <location>
        <begin position="308"/>
        <end position="326"/>
    </location>
</feature>
<evidence type="ECO:0000256" key="2">
    <source>
        <dbReference type="SAM" id="Phobius"/>
    </source>
</evidence>
<evidence type="ECO:0000313" key="4">
    <source>
        <dbReference type="Proteomes" id="UP001327093"/>
    </source>
</evidence>
<organism evidence="3 4">
    <name type="scientific">Saccharopolyspora mangrovi</name>
    <dbReference type="NCBI Taxonomy" id="3082379"/>
    <lineage>
        <taxon>Bacteria</taxon>
        <taxon>Bacillati</taxon>
        <taxon>Actinomycetota</taxon>
        <taxon>Actinomycetes</taxon>
        <taxon>Pseudonocardiales</taxon>
        <taxon>Pseudonocardiaceae</taxon>
        <taxon>Saccharopolyspora</taxon>
    </lineage>
</organism>
<dbReference type="InterPro" id="IPR023346">
    <property type="entry name" value="Lysozyme-like_dom_sf"/>
</dbReference>
<accession>A0ABU6AGU5</accession>
<proteinExistence type="predicted"/>
<gene>
    <name evidence="3" type="ORF">R4I43_25655</name>
</gene>
<protein>
    <recommendedName>
        <fullName evidence="5">Transglycosylase SLT domain-containing protein</fullName>
    </recommendedName>
</protein>
<feature type="compositionally biased region" description="Pro residues" evidence="1">
    <location>
        <begin position="269"/>
        <end position="279"/>
    </location>
</feature>
<feature type="region of interest" description="Disordered" evidence="1">
    <location>
        <begin position="408"/>
        <end position="429"/>
    </location>
</feature>
<dbReference type="Proteomes" id="UP001327093">
    <property type="component" value="Unassembled WGS sequence"/>
</dbReference>
<keyword evidence="2" id="KW-0812">Transmembrane</keyword>
<keyword evidence="2" id="KW-1133">Transmembrane helix</keyword>
<evidence type="ECO:0000313" key="3">
    <source>
        <dbReference type="EMBL" id="MEB3370793.1"/>
    </source>
</evidence>
<comment type="caution">
    <text evidence="3">The sequence shown here is derived from an EMBL/GenBank/DDBJ whole genome shotgun (WGS) entry which is preliminary data.</text>
</comment>
<evidence type="ECO:0000256" key="1">
    <source>
        <dbReference type="SAM" id="MobiDB-lite"/>
    </source>
</evidence>
<name>A0ABU6AGU5_9PSEU</name>
<reference evidence="3 4" key="1">
    <citation type="submission" date="2023-10" db="EMBL/GenBank/DDBJ databases">
        <title>Saccharopolyspora sp. nov., isolated from mangrove soil.</title>
        <authorList>
            <person name="Lu Y."/>
            <person name="Liu W."/>
        </authorList>
    </citation>
    <scope>NUCLEOTIDE SEQUENCE [LARGE SCALE GENOMIC DNA]</scope>
    <source>
        <strain evidence="3 4">S2-29</strain>
    </source>
</reference>
<dbReference type="EMBL" id="JAWLNX010000022">
    <property type="protein sequence ID" value="MEB3370793.1"/>
    <property type="molecule type" value="Genomic_DNA"/>
</dbReference>
<feature type="region of interest" description="Disordered" evidence="1">
    <location>
        <begin position="266"/>
        <end position="372"/>
    </location>
</feature>
<feature type="transmembrane region" description="Helical" evidence="2">
    <location>
        <begin position="20"/>
        <end position="40"/>
    </location>
</feature>
<dbReference type="Gene3D" id="1.10.530.10">
    <property type="match status" value="1"/>
</dbReference>
<dbReference type="CDD" id="cd13399">
    <property type="entry name" value="Slt35-like"/>
    <property type="match status" value="1"/>
</dbReference>
<feature type="compositionally biased region" description="Low complexity" evidence="1">
    <location>
        <begin position="351"/>
        <end position="364"/>
    </location>
</feature>
<dbReference type="PANTHER" id="PTHR30163">
    <property type="entry name" value="MEMBRANE-BOUND LYTIC MUREIN TRANSGLYCOSYLASE B"/>
    <property type="match status" value="1"/>
</dbReference>
<dbReference type="SUPFAM" id="SSF53955">
    <property type="entry name" value="Lysozyme-like"/>
    <property type="match status" value="1"/>
</dbReference>
<dbReference type="PANTHER" id="PTHR30163:SF8">
    <property type="entry name" value="LYTIC MUREIN TRANSGLYCOSYLASE"/>
    <property type="match status" value="1"/>
</dbReference>